<accession>A0A1D7QYL1</accession>
<dbReference type="InterPro" id="IPR002355">
    <property type="entry name" value="Cu_oxidase_Cu_BS"/>
</dbReference>
<dbReference type="STRING" id="632773.BBEV_2753"/>
<dbReference type="GO" id="GO:0005507">
    <property type="term" value="F:copper ion binding"/>
    <property type="evidence" value="ECO:0007669"/>
    <property type="project" value="InterPro"/>
</dbReference>
<name>A0A1D7QYL1_9BACI</name>
<proteinExistence type="inferred from homology"/>
<feature type="domain" description="Plastocyanin-like" evidence="6">
    <location>
        <begin position="95"/>
        <end position="205"/>
    </location>
</feature>
<evidence type="ECO:0000259" key="6">
    <source>
        <dbReference type="Pfam" id="PF07732"/>
    </source>
</evidence>
<dbReference type="InterPro" id="IPR011706">
    <property type="entry name" value="Cu-oxidase_C"/>
</dbReference>
<keyword evidence="3" id="KW-0560">Oxidoreductase</keyword>
<dbReference type="Pfam" id="PF07732">
    <property type="entry name" value="Cu-oxidase_3"/>
    <property type="match status" value="1"/>
</dbReference>
<feature type="region of interest" description="Disordered" evidence="4">
    <location>
        <begin position="29"/>
        <end position="80"/>
    </location>
</feature>
<dbReference type="CDD" id="cd13867">
    <property type="entry name" value="CuRO_2_CueO_FtsP"/>
    <property type="match status" value="1"/>
</dbReference>
<dbReference type="Pfam" id="PF07731">
    <property type="entry name" value="Cu-oxidase_2"/>
    <property type="match status" value="1"/>
</dbReference>
<dbReference type="InterPro" id="IPR045087">
    <property type="entry name" value="Cu-oxidase_fam"/>
</dbReference>
<dbReference type="PROSITE" id="PS00079">
    <property type="entry name" value="MULTICOPPER_OXIDASE1"/>
    <property type="match status" value="1"/>
</dbReference>
<dbReference type="PANTHER" id="PTHR48267">
    <property type="entry name" value="CUPREDOXIN SUPERFAMILY PROTEIN"/>
    <property type="match status" value="1"/>
</dbReference>
<dbReference type="Gene3D" id="2.60.40.420">
    <property type="entry name" value="Cupredoxins - blue copper proteins"/>
    <property type="match status" value="3"/>
</dbReference>
<evidence type="ECO:0000313" key="8">
    <source>
        <dbReference type="Proteomes" id="UP000094463"/>
    </source>
</evidence>
<dbReference type="CDD" id="cd04232">
    <property type="entry name" value="CuRO_1_CueO_FtsP"/>
    <property type="match status" value="1"/>
</dbReference>
<dbReference type="SUPFAM" id="SSF49503">
    <property type="entry name" value="Cupredoxins"/>
    <property type="match status" value="3"/>
</dbReference>
<gene>
    <name evidence="7" type="primary">mco</name>
    <name evidence="7" type="ORF">BBEV_2753</name>
</gene>
<feature type="domain" description="Plastocyanin-like" evidence="5">
    <location>
        <begin position="383"/>
        <end position="508"/>
    </location>
</feature>
<evidence type="ECO:0000259" key="5">
    <source>
        <dbReference type="Pfam" id="PF07731"/>
    </source>
</evidence>
<comment type="similarity">
    <text evidence="1">Belongs to the multicopper oxidase family.</text>
</comment>
<evidence type="ECO:0000256" key="4">
    <source>
        <dbReference type="SAM" id="MobiDB-lite"/>
    </source>
</evidence>
<dbReference type="RefSeq" id="WP_069366000.1">
    <property type="nucleotide sequence ID" value="NZ_CP012502.1"/>
</dbReference>
<evidence type="ECO:0000313" key="7">
    <source>
        <dbReference type="EMBL" id="AOM84090.1"/>
    </source>
</evidence>
<evidence type="ECO:0000256" key="3">
    <source>
        <dbReference type="ARBA" id="ARBA00023002"/>
    </source>
</evidence>
<sequence>MNKNGLLLGALLILGILLGMVISHSMTMDQGPGMSGDETQRQNTTDDSEASEDALTDNENRNDREIPLPIPPVLEDENPEDGKAEFTLTAQIGETEFYEGQPTETYGYNGDYLGPVLRVREGDEVTVNVENALEEETTVHWHGLEVPGEADGGPHSVIEPGGIWRPEFEIKQPASTLWFHPHPHHKTGEQVYKGLAGLLLIEDDASDGLDIPKDYGENDIPLIVQDKELKDDGTFDYNPGMQDIMMGLHGNTPLVNGAVDPYTEVPQGKMRFRVLNGSNARTYDFELSGGQSFHQIASDGGFLEKPVEMNNLTLSSAERAELIVDFSDFEEGDQVELRGEGTRLMTFEVTGEDGFQTALPKQLVDIEQLDPADADVTRQFVMGGMGPHVNINGRQMDMDRIDEEVTLNDIEVWEISNESQGMMGGMMGGMGERGMIHPFHIHGIQFQVLDRNGEAPPENERGWKDTVLVQENETVRIIAKFSEPGVFMYHCHILEHEDVGMMGQFEVK</sequence>
<dbReference type="AlphaFoldDB" id="A0A1D7QYL1"/>
<feature type="compositionally biased region" description="Acidic residues" evidence="4">
    <location>
        <begin position="46"/>
        <end position="56"/>
    </location>
</feature>
<reference evidence="7 8" key="1">
    <citation type="submission" date="2015-08" db="EMBL/GenBank/DDBJ databases">
        <title>The complete genome sequence of Bacillus beveridgei MLTeJB.</title>
        <authorList>
            <person name="Hanson T.E."/>
            <person name="Mesa C."/>
            <person name="Basesman S.M."/>
            <person name="Oremland R.S."/>
        </authorList>
    </citation>
    <scope>NUCLEOTIDE SEQUENCE [LARGE SCALE GENOMIC DNA]</scope>
    <source>
        <strain evidence="7 8">MLTeJB</strain>
    </source>
</reference>
<dbReference type="PANTHER" id="PTHR48267:SF1">
    <property type="entry name" value="BILIRUBIN OXIDASE"/>
    <property type="match status" value="1"/>
</dbReference>
<dbReference type="Proteomes" id="UP000094463">
    <property type="component" value="Chromosome"/>
</dbReference>
<keyword evidence="2" id="KW-0479">Metal-binding</keyword>
<evidence type="ECO:0000256" key="2">
    <source>
        <dbReference type="ARBA" id="ARBA00022723"/>
    </source>
</evidence>
<protein>
    <submittedName>
        <fullName evidence="7">Multicopper oxidase</fullName>
    </submittedName>
</protein>
<dbReference type="PATRIC" id="fig|632773.3.peg.2892"/>
<dbReference type="EMBL" id="CP012502">
    <property type="protein sequence ID" value="AOM84090.1"/>
    <property type="molecule type" value="Genomic_DNA"/>
</dbReference>
<dbReference type="InterPro" id="IPR011707">
    <property type="entry name" value="Cu-oxidase-like_N"/>
</dbReference>
<dbReference type="PROSITE" id="PS00080">
    <property type="entry name" value="MULTICOPPER_OXIDASE2"/>
    <property type="match status" value="1"/>
</dbReference>
<evidence type="ECO:0000256" key="1">
    <source>
        <dbReference type="ARBA" id="ARBA00010609"/>
    </source>
</evidence>
<keyword evidence="8" id="KW-1185">Reference proteome</keyword>
<dbReference type="CDD" id="cd13890">
    <property type="entry name" value="CuRO_3_CueO_FtsP"/>
    <property type="match status" value="1"/>
</dbReference>
<dbReference type="InterPro" id="IPR033138">
    <property type="entry name" value="Cu_oxidase_CS"/>
</dbReference>
<dbReference type="InterPro" id="IPR008972">
    <property type="entry name" value="Cupredoxin"/>
</dbReference>
<dbReference type="GO" id="GO:0016491">
    <property type="term" value="F:oxidoreductase activity"/>
    <property type="evidence" value="ECO:0007669"/>
    <property type="project" value="UniProtKB-KW"/>
</dbReference>
<organism evidence="7 8">
    <name type="scientific">Salisediminibacterium beveridgei</name>
    <dbReference type="NCBI Taxonomy" id="632773"/>
    <lineage>
        <taxon>Bacteria</taxon>
        <taxon>Bacillati</taxon>
        <taxon>Bacillota</taxon>
        <taxon>Bacilli</taxon>
        <taxon>Bacillales</taxon>
        <taxon>Bacillaceae</taxon>
        <taxon>Salisediminibacterium</taxon>
    </lineage>
</organism>
<dbReference type="KEGG" id="bbev:BBEV_2753"/>